<feature type="region of interest" description="Disordered" evidence="1">
    <location>
        <begin position="244"/>
        <end position="263"/>
    </location>
</feature>
<sequence>MTVRADKPAAPDDPAAALTGMLGARCARTWLVAATPAEAGATLGVPCAPVVSCALDAPGLPAFSVRDLRAERAARPRGALLGCDVSATGSYLCPAAMRGADVVVDDLSSLGLGPAAAPSPAAAPICALSLSRDALRDAAAVSAAERLAASRPMEPAAVRALSAALPGFPERCRRRADAASAMASYLACHPDVAATAYPGLKGDPAHGTAERILENGFGFSVAFVPASSPAAVLAAADALEPGARRPAAAAPDAPPPTPAALAPLPSARAAPQALLLTVGDADPLALVMWLERLLDPFGEF</sequence>
<dbReference type="RefSeq" id="WP_251163976.1">
    <property type="nucleotide sequence ID" value="NZ_BQKC01000001.1"/>
</dbReference>
<evidence type="ECO:0000313" key="2">
    <source>
        <dbReference type="EMBL" id="GJM55551.1"/>
    </source>
</evidence>
<dbReference type="Gene3D" id="3.90.1150.10">
    <property type="entry name" value="Aspartate Aminotransferase, domain 1"/>
    <property type="match status" value="1"/>
</dbReference>
<reference evidence="2" key="1">
    <citation type="journal article" date="2022" name="Int. J. Syst. Evol. Microbiol.">
        <title>Granulimonas faecalis gen. nov., sp. nov., and Leptogranulimonas caecicola gen. nov., sp. nov., novel lactate-producing Atopobiaceae bacteria isolated from mouse intestines, and an emended description of the family Atopobiaceae.</title>
        <authorList>
            <person name="Morinaga K."/>
            <person name="Kusada H."/>
            <person name="Sakamoto S."/>
            <person name="Murakami T."/>
            <person name="Toyoda A."/>
            <person name="Mori H."/>
            <person name="Meng X.Y."/>
            <person name="Takashino M."/>
            <person name="Murotomi K."/>
            <person name="Tamaki H."/>
        </authorList>
    </citation>
    <scope>NUCLEOTIDE SEQUENCE</scope>
    <source>
        <strain evidence="2">OPF53</strain>
    </source>
</reference>
<gene>
    <name evidence="2" type="ORF">ATOP_12060</name>
</gene>
<dbReference type="SUPFAM" id="SSF53383">
    <property type="entry name" value="PLP-dependent transferases"/>
    <property type="match status" value="1"/>
</dbReference>
<evidence type="ECO:0000256" key="1">
    <source>
        <dbReference type="SAM" id="MobiDB-lite"/>
    </source>
</evidence>
<protein>
    <submittedName>
        <fullName evidence="2">Uncharacterized protein</fullName>
    </submittedName>
</protein>
<dbReference type="InterPro" id="IPR015422">
    <property type="entry name" value="PyrdxlP-dep_Trfase_small"/>
</dbReference>
<keyword evidence="3" id="KW-1185">Reference proteome</keyword>
<organism evidence="2 3">
    <name type="scientific">Granulimonas faecalis</name>
    <dbReference type="NCBI Taxonomy" id="2894155"/>
    <lineage>
        <taxon>Bacteria</taxon>
        <taxon>Bacillati</taxon>
        <taxon>Actinomycetota</taxon>
        <taxon>Coriobacteriia</taxon>
        <taxon>Coriobacteriales</taxon>
        <taxon>Kribbibacteriaceae</taxon>
        <taxon>Granulimonas</taxon>
    </lineage>
</organism>
<dbReference type="InterPro" id="IPR015424">
    <property type="entry name" value="PyrdxlP-dep_Trfase"/>
</dbReference>
<evidence type="ECO:0000313" key="3">
    <source>
        <dbReference type="Proteomes" id="UP001055025"/>
    </source>
</evidence>
<proteinExistence type="predicted"/>
<name>A0AAV5B1Y8_9ACTN</name>
<dbReference type="Proteomes" id="UP001055025">
    <property type="component" value="Unassembled WGS sequence"/>
</dbReference>
<dbReference type="EMBL" id="BQKC01000001">
    <property type="protein sequence ID" value="GJM55551.1"/>
    <property type="molecule type" value="Genomic_DNA"/>
</dbReference>
<dbReference type="AlphaFoldDB" id="A0AAV5B1Y8"/>
<accession>A0AAV5B1Y8</accession>
<comment type="caution">
    <text evidence="2">The sequence shown here is derived from an EMBL/GenBank/DDBJ whole genome shotgun (WGS) entry which is preliminary data.</text>
</comment>